<accession>A0A366JH13</accession>
<evidence type="ECO:0000313" key="3">
    <source>
        <dbReference type="EMBL" id="RBP86271.1"/>
    </source>
</evidence>
<dbReference type="Gene3D" id="3.40.605.10">
    <property type="entry name" value="Aldehyde Dehydrogenase, Chain A, domain 1"/>
    <property type="match status" value="1"/>
</dbReference>
<gene>
    <name evidence="3" type="ORF">DFO70_12827</name>
</gene>
<evidence type="ECO:0000256" key="2">
    <source>
        <dbReference type="ARBA" id="ARBA00023027"/>
    </source>
</evidence>
<dbReference type="AlphaFoldDB" id="A0A366JH13"/>
<dbReference type="SUPFAM" id="SSF53720">
    <property type="entry name" value="ALDH-like"/>
    <property type="match status" value="1"/>
</dbReference>
<dbReference type="PANTHER" id="PTHR42862">
    <property type="entry name" value="DELTA-1-PYRROLINE-5-CARBOXYLATE DEHYDROGENASE 1, ISOFORM A-RELATED"/>
    <property type="match status" value="1"/>
</dbReference>
<protein>
    <recommendedName>
        <fullName evidence="5">L-glutamate gamma-semialdehyde dehydrogenase</fullName>
    </recommendedName>
</protein>
<proteinExistence type="predicted"/>
<feature type="non-terminal residue" evidence="3">
    <location>
        <position position="85"/>
    </location>
</feature>
<evidence type="ECO:0000313" key="4">
    <source>
        <dbReference type="Proteomes" id="UP000252731"/>
    </source>
</evidence>
<dbReference type="GO" id="GO:0003842">
    <property type="term" value="F:L-glutamate gamma-semialdehyde dehydrogenase activity"/>
    <property type="evidence" value="ECO:0007669"/>
    <property type="project" value="TreeGrafter"/>
</dbReference>
<reference evidence="3 4" key="1">
    <citation type="submission" date="2018-06" db="EMBL/GenBank/DDBJ databases">
        <title>Freshwater and sediment microbial communities from various areas in North America, analyzing microbe dynamics in response to fracking.</title>
        <authorList>
            <person name="Lamendella R."/>
        </authorList>
    </citation>
    <scope>NUCLEOTIDE SEQUENCE [LARGE SCALE GENOMIC DNA]</scope>
    <source>
        <strain evidence="3 4">14_TX</strain>
    </source>
</reference>
<dbReference type="InterPro" id="IPR016161">
    <property type="entry name" value="Ald_DH/histidinol_DH"/>
</dbReference>
<dbReference type="InterPro" id="IPR016162">
    <property type="entry name" value="Ald_DH_N"/>
</dbReference>
<sequence length="85" mass="9618">MVQPYKHEPFTNFKEDENREAYLKGLQTVESYLGQDYDLLIGGERISTEDKIVSINPSNKEEVVGRVSKANRELAEKAMQAAVEA</sequence>
<dbReference type="STRING" id="1399.VL14_14450"/>
<comment type="caution">
    <text evidence="3">The sequence shown here is derived from an EMBL/GenBank/DDBJ whole genome shotgun (WGS) entry which is preliminary data.</text>
</comment>
<organism evidence="3 4">
    <name type="scientific">Cytobacillus firmus</name>
    <name type="common">Bacillus firmus</name>
    <dbReference type="NCBI Taxonomy" id="1399"/>
    <lineage>
        <taxon>Bacteria</taxon>
        <taxon>Bacillati</taxon>
        <taxon>Bacillota</taxon>
        <taxon>Bacilli</taxon>
        <taxon>Bacillales</taxon>
        <taxon>Bacillaceae</taxon>
        <taxon>Cytobacillus</taxon>
    </lineage>
</organism>
<keyword evidence="4" id="KW-1185">Reference proteome</keyword>
<keyword evidence="2" id="KW-0520">NAD</keyword>
<keyword evidence="1" id="KW-0560">Oxidoreductase</keyword>
<evidence type="ECO:0000256" key="1">
    <source>
        <dbReference type="ARBA" id="ARBA00023002"/>
    </source>
</evidence>
<name>A0A366JH13_CYTFI</name>
<dbReference type="Proteomes" id="UP000252731">
    <property type="component" value="Unassembled WGS sequence"/>
</dbReference>
<dbReference type="PANTHER" id="PTHR42862:SF1">
    <property type="entry name" value="DELTA-1-PYRROLINE-5-CARBOXYLATE DEHYDROGENASE 2, ISOFORM A-RELATED"/>
    <property type="match status" value="1"/>
</dbReference>
<dbReference type="InterPro" id="IPR050485">
    <property type="entry name" value="Proline_metab_enzyme"/>
</dbReference>
<dbReference type="GO" id="GO:0009898">
    <property type="term" value="C:cytoplasmic side of plasma membrane"/>
    <property type="evidence" value="ECO:0007669"/>
    <property type="project" value="TreeGrafter"/>
</dbReference>
<dbReference type="EMBL" id="QNSF01000028">
    <property type="protein sequence ID" value="RBP86271.1"/>
    <property type="molecule type" value="Genomic_DNA"/>
</dbReference>
<evidence type="ECO:0008006" key="5">
    <source>
        <dbReference type="Google" id="ProtNLM"/>
    </source>
</evidence>
<dbReference type="GO" id="GO:0010133">
    <property type="term" value="P:L-proline catabolic process to L-glutamate"/>
    <property type="evidence" value="ECO:0007669"/>
    <property type="project" value="TreeGrafter"/>
</dbReference>